<protein>
    <recommendedName>
        <fullName evidence="3">dTTP/UTP pyrophosphatase</fullName>
        <shortName evidence="3">dTTPase/UTPase</shortName>
        <ecNumber evidence="3">3.6.1.9</ecNumber>
    </recommendedName>
    <alternativeName>
        <fullName evidence="3">Nucleoside triphosphate pyrophosphatase</fullName>
    </alternativeName>
    <alternativeName>
        <fullName evidence="3">Nucleotide pyrophosphatase</fullName>
        <shortName evidence="3">Nucleotide PPase</shortName>
    </alternativeName>
</protein>
<keyword evidence="3" id="KW-0963">Cytoplasm</keyword>
<dbReference type="CDD" id="cd00555">
    <property type="entry name" value="Maf"/>
    <property type="match status" value="1"/>
</dbReference>
<dbReference type="PANTHER" id="PTHR43213">
    <property type="entry name" value="BIFUNCTIONAL DTTP/UTP PYROPHOSPHATASE/METHYLTRANSFERASE PROTEIN-RELATED"/>
    <property type="match status" value="1"/>
</dbReference>
<dbReference type="EC" id="3.6.1.9" evidence="3"/>
<gene>
    <name evidence="4" type="ORF">ACFFGV_02470</name>
</gene>
<comment type="caution">
    <text evidence="4">The sequence shown here is derived from an EMBL/GenBank/DDBJ whole genome shotgun (WGS) entry which is preliminary data.</text>
</comment>
<name>A0ABV6LJC4_9BACI</name>
<evidence type="ECO:0000256" key="3">
    <source>
        <dbReference type="HAMAP-Rule" id="MF_00528"/>
    </source>
</evidence>
<evidence type="ECO:0000256" key="2">
    <source>
        <dbReference type="ARBA" id="ARBA00022801"/>
    </source>
</evidence>
<dbReference type="GO" id="GO:0016787">
    <property type="term" value="F:hydrolase activity"/>
    <property type="evidence" value="ECO:0007669"/>
    <property type="project" value="UniProtKB-KW"/>
</dbReference>
<proteinExistence type="inferred from homology"/>
<dbReference type="PANTHER" id="PTHR43213:SF5">
    <property type="entry name" value="BIFUNCTIONAL DTTP_UTP PYROPHOSPHATASE_METHYLTRANSFERASE PROTEIN-RELATED"/>
    <property type="match status" value="1"/>
</dbReference>
<dbReference type="RefSeq" id="WP_377344985.1">
    <property type="nucleotide sequence ID" value="NZ_JBHLTP010000003.1"/>
</dbReference>
<accession>A0ABV6LJC4</accession>
<dbReference type="EMBL" id="JBHLTP010000003">
    <property type="protein sequence ID" value="MFC0522454.1"/>
    <property type="molecule type" value="Genomic_DNA"/>
</dbReference>
<feature type="site" description="Important for substrate specificity" evidence="3">
    <location>
        <position position="152"/>
    </location>
</feature>
<dbReference type="Pfam" id="PF02545">
    <property type="entry name" value="Maf"/>
    <property type="match status" value="1"/>
</dbReference>
<dbReference type="Gene3D" id="3.90.950.10">
    <property type="match status" value="1"/>
</dbReference>
<evidence type="ECO:0000256" key="1">
    <source>
        <dbReference type="ARBA" id="ARBA00001968"/>
    </source>
</evidence>
<comment type="catalytic activity">
    <reaction evidence="3">
        <text>dTTP + H2O = dTMP + diphosphate + H(+)</text>
        <dbReference type="Rhea" id="RHEA:28534"/>
        <dbReference type="ChEBI" id="CHEBI:15377"/>
        <dbReference type="ChEBI" id="CHEBI:15378"/>
        <dbReference type="ChEBI" id="CHEBI:33019"/>
        <dbReference type="ChEBI" id="CHEBI:37568"/>
        <dbReference type="ChEBI" id="CHEBI:63528"/>
        <dbReference type="EC" id="3.6.1.9"/>
    </reaction>
</comment>
<dbReference type="HAMAP" id="MF_00528">
    <property type="entry name" value="Maf"/>
    <property type="match status" value="1"/>
</dbReference>
<evidence type="ECO:0000313" key="5">
    <source>
        <dbReference type="Proteomes" id="UP001589836"/>
    </source>
</evidence>
<dbReference type="InterPro" id="IPR029001">
    <property type="entry name" value="ITPase-like_fam"/>
</dbReference>
<dbReference type="PIRSF" id="PIRSF006305">
    <property type="entry name" value="Maf"/>
    <property type="match status" value="1"/>
</dbReference>
<dbReference type="InterPro" id="IPR003697">
    <property type="entry name" value="Maf-like"/>
</dbReference>
<sequence>MTQLVLASSSPRRKDLLNQVNIPFETRKQHVDESNMTCRSPRAYVQALAEKKGRSVPFSVDDEVIMSADTIVSFEGNILGKPANRREAFEMLSMLSGNVHQVYTGVMIRSVEQETVFVEKTTVEFWPLSKDEINDYLDSEEPFDKAGGYGIQSKGSIFVKEIRGDYYNIVGLPLSRVVRSLRAYGVYPDLAQPEQKVTGN</sequence>
<feature type="active site" description="Proton acceptor" evidence="3">
    <location>
        <position position="69"/>
    </location>
</feature>
<keyword evidence="3" id="KW-0546">Nucleotide metabolism</keyword>
<organism evidence="4 5">
    <name type="scientific">Pontibacillus salicampi</name>
    <dbReference type="NCBI Taxonomy" id="1449801"/>
    <lineage>
        <taxon>Bacteria</taxon>
        <taxon>Bacillati</taxon>
        <taxon>Bacillota</taxon>
        <taxon>Bacilli</taxon>
        <taxon>Bacillales</taxon>
        <taxon>Bacillaceae</taxon>
        <taxon>Pontibacillus</taxon>
    </lineage>
</organism>
<keyword evidence="5" id="KW-1185">Reference proteome</keyword>
<comment type="cofactor">
    <cofactor evidence="1 3">
        <name>a divalent metal cation</name>
        <dbReference type="ChEBI" id="CHEBI:60240"/>
    </cofactor>
</comment>
<dbReference type="Proteomes" id="UP001589836">
    <property type="component" value="Unassembled WGS sequence"/>
</dbReference>
<comment type="function">
    <text evidence="3">Nucleoside triphosphate pyrophosphatase that hydrolyzes dTTP and UTP. May have a dual role in cell division arrest and in preventing the incorporation of modified nucleotides into cellular nucleic acids.</text>
</comment>
<keyword evidence="2 3" id="KW-0378">Hydrolase</keyword>
<comment type="caution">
    <text evidence="3">Lacks conserved residue(s) required for the propagation of feature annotation.</text>
</comment>
<evidence type="ECO:0000313" key="4">
    <source>
        <dbReference type="EMBL" id="MFC0522454.1"/>
    </source>
</evidence>
<dbReference type="SUPFAM" id="SSF52972">
    <property type="entry name" value="ITPase-like"/>
    <property type="match status" value="1"/>
</dbReference>
<comment type="catalytic activity">
    <reaction evidence="3">
        <text>UTP + H2O = UMP + diphosphate + H(+)</text>
        <dbReference type="Rhea" id="RHEA:29395"/>
        <dbReference type="ChEBI" id="CHEBI:15377"/>
        <dbReference type="ChEBI" id="CHEBI:15378"/>
        <dbReference type="ChEBI" id="CHEBI:33019"/>
        <dbReference type="ChEBI" id="CHEBI:46398"/>
        <dbReference type="ChEBI" id="CHEBI:57865"/>
        <dbReference type="EC" id="3.6.1.9"/>
    </reaction>
</comment>
<comment type="subcellular location">
    <subcellularLocation>
        <location evidence="3">Cytoplasm</location>
    </subcellularLocation>
</comment>
<feature type="site" description="Important for substrate specificity" evidence="3">
    <location>
        <position position="70"/>
    </location>
</feature>
<feature type="site" description="Important for substrate specificity" evidence="3">
    <location>
        <position position="12"/>
    </location>
</feature>
<dbReference type="NCBIfam" id="TIGR00172">
    <property type="entry name" value="maf"/>
    <property type="match status" value="1"/>
</dbReference>
<reference evidence="4 5" key="1">
    <citation type="submission" date="2024-09" db="EMBL/GenBank/DDBJ databases">
        <authorList>
            <person name="Sun Q."/>
            <person name="Mori K."/>
        </authorList>
    </citation>
    <scope>NUCLEOTIDE SEQUENCE [LARGE SCALE GENOMIC DNA]</scope>
    <source>
        <strain evidence="4 5">NCAIM B.02529</strain>
    </source>
</reference>
<comment type="similarity">
    <text evidence="3">Belongs to the Maf family. YhdE subfamily.</text>
</comment>